<dbReference type="Pfam" id="PF07978">
    <property type="entry name" value="NIPSNAP"/>
    <property type="match status" value="2"/>
</dbReference>
<dbReference type="PANTHER" id="PTHR21017">
    <property type="entry name" value="NIPSNAP-RELATED"/>
    <property type="match status" value="1"/>
</dbReference>
<keyword evidence="4" id="KW-1185">Reference proteome</keyword>
<dbReference type="SUPFAM" id="SSF54909">
    <property type="entry name" value="Dimeric alpha+beta barrel"/>
    <property type="match status" value="2"/>
</dbReference>
<dbReference type="GO" id="GO:0000423">
    <property type="term" value="P:mitophagy"/>
    <property type="evidence" value="ECO:0007669"/>
    <property type="project" value="UniProtKB-ARBA"/>
</dbReference>
<feature type="domain" description="NIPSNAP" evidence="2">
    <location>
        <begin position="137"/>
        <end position="236"/>
    </location>
</feature>
<dbReference type="InterPro" id="IPR011008">
    <property type="entry name" value="Dimeric_a/b-barrel"/>
</dbReference>
<dbReference type="FunFam" id="3.30.70.100:FF:000017">
    <property type="entry name" value="Protein NipSnap homolog 3A"/>
    <property type="match status" value="1"/>
</dbReference>
<dbReference type="Ensembl" id="ENSPKIT00000032367.1">
    <property type="protein sequence ID" value="ENSPKIP00000008290.1"/>
    <property type="gene ID" value="ENSPKIG00000023841.1"/>
</dbReference>
<evidence type="ECO:0000256" key="1">
    <source>
        <dbReference type="ARBA" id="ARBA00005291"/>
    </source>
</evidence>
<feature type="domain" description="NIPSNAP" evidence="2">
    <location>
        <begin position="29"/>
        <end position="126"/>
    </location>
</feature>
<dbReference type="InterPro" id="IPR012577">
    <property type="entry name" value="NIPSNAP"/>
</dbReference>
<proteinExistence type="inferred from homology"/>
<reference evidence="3" key="1">
    <citation type="submission" date="2025-08" db="UniProtKB">
        <authorList>
            <consortium name="Ensembl"/>
        </authorList>
    </citation>
    <scope>IDENTIFICATION</scope>
</reference>
<name>A0A3B3QRQ5_9TELE</name>
<dbReference type="Proteomes" id="UP000261540">
    <property type="component" value="Unplaced"/>
</dbReference>
<dbReference type="AlphaFoldDB" id="A0A3B3QRQ5"/>
<sequence length="238" mass="27117">YYAPPPTQSTMRLRASISTGPQQQHGTYYEIRSYCIKPEHNTTFLKLLNEKIHLRTAHSELVGFWTGDYGAFNQVFHIWKYDSYGHRTRVRAAVATDPQWQEQFISKVLPMLVSQEVEAAYLVPWSEIQKPAKKGVYELVTFQMKPGGPAVWGKAFQVAISARTGAGYSHLVGVFHSEFGLLNRVHVLWWYESPDQRAAIRHTAHQDARVVAAVRESVSYLESQSNKLLLPTPFSPLQ</sequence>
<evidence type="ECO:0000259" key="2">
    <source>
        <dbReference type="Pfam" id="PF07978"/>
    </source>
</evidence>
<reference evidence="3" key="2">
    <citation type="submission" date="2025-09" db="UniProtKB">
        <authorList>
            <consortium name="Ensembl"/>
        </authorList>
    </citation>
    <scope>IDENTIFICATION</scope>
</reference>
<dbReference type="GeneTree" id="ENSGT00950000183018"/>
<dbReference type="InterPro" id="IPR051557">
    <property type="entry name" value="NipSnap_domain"/>
</dbReference>
<organism evidence="3 4">
    <name type="scientific">Paramormyrops kingsleyae</name>
    <dbReference type="NCBI Taxonomy" id="1676925"/>
    <lineage>
        <taxon>Eukaryota</taxon>
        <taxon>Metazoa</taxon>
        <taxon>Chordata</taxon>
        <taxon>Craniata</taxon>
        <taxon>Vertebrata</taxon>
        <taxon>Euteleostomi</taxon>
        <taxon>Actinopterygii</taxon>
        <taxon>Neopterygii</taxon>
        <taxon>Teleostei</taxon>
        <taxon>Osteoglossocephala</taxon>
        <taxon>Osteoglossomorpha</taxon>
        <taxon>Osteoglossiformes</taxon>
        <taxon>Mormyridae</taxon>
        <taxon>Paramormyrops</taxon>
    </lineage>
</organism>
<evidence type="ECO:0000313" key="3">
    <source>
        <dbReference type="Ensembl" id="ENSPKIP00000008290.1"/>
    </source>
</evidence>
<dbReference type="PANTHER" id="PTHR21017:SF19">
    <property type="entry name" value="PROTEIN NIPSNAP HOMOLOG 3B"/>
    <property type="match status" value="1"/>
</dbReference>
<comment type="similarity">
    <text evidence="1">Belongs to the NipSnap family.</text>
</comment>
<protein>
    <submittedName>
        <fullName evidence="3">Nipsnap homolog 3A (C. elegans)</fullName>
    </submittedName>
</protein>
<evidence type="ECO:0000313" key="4">
    <source>
        <dbReference type="Proteomes" id="UP000261540"/>
    </source>
</evidence>
<dbReference type="GO" id="GO:0005739">
    <property type="term" value="C:mitochondrion"/>
    <property type="evidence" value="ECO:0007669"/>
    <property type="project" value="TreeGrafter"/>
</dbReference>
<accession>A0A3B3QRQ5</accession>
<dbReference type="Gene3D" id="3.30.70.100">
    <property type="match status" value="2"/>
</dbReference>